<dbReference type="GO" id="GO:0003677">
    <property type="term" value="F:DNA binding"/>
    <property type="evidence" value="ECO:0007669"/>
    <property type="project" value="UniProtKB-UniRule"/>
</dbReference>
<gene>
    <name evidence="6" type="ORF">BN948_04578</name>
</gene>
<dbReference type="Gene3D" id="1.10.357.10">
    <property type="entry name" value="Tetracycline Repressor, domain 2"/>
    <property type="match status" value="1"/>
</dbReference>
<keyword evidence="2 4" id="KW-0238">DNA-binding</keyword>
<accession>A0A1L1PVU7</accession>
<dbReference type="SUPFAM" id="SSF48498">
    <property type="entry name" value="Tetracyclin repressor-like, C-terminal domain"/>
    <property type="match status" value="1"/>
</dbReference>
<dbReference type="PRINTS" id="PR00455">
    <property type="entry name" value="HTHTETR"/>
</dbReference>
<organism evidence="6 7">
    <name type="scientific">Hydrogenophaga intermedia</name>
    <dbReference type="NCBI Taxonomy" id="65786"/>
    <lineage>
        <taxon>Bacteria</taxon>
        <taxon>Pseudomonadati</taxon>
        <taxon>Pseudomonadota</taxon>
        <taxon>Betaproteobacteria</taxon>
        <taxon>Burkholderiales</taxon>
        <taxon>Comamonadaceae</taxon>
        <taxon>Hydrogenophaga</taxon>
    </lineage>
</organism>
<evidence type="ECO:0000313" key="6">
    <source>
        <dbReference type="EMBL" id="CDN90136.1"/>
    </source>
</evidence>
<dbReference type="AlphaFoldDB" id="A0A1L1PVU7"/>
<keyword evidence="3" id="KW-0804">Transcription</keyword>
<evidence type="ECO:0000313" key="7">
    <source>
        <dbReference type="Proteomes" id="UP000028878"/>
    </source>
</evidence>
<feature type="DNA-binding region" description="H-T-H motif" evidence="4">
    <location>
        <begin position="50"/>
        <end position="69"/>
    </location>
</feature>
<dbReference type="EMBL" id="CCAE010000067">
    <property type="protein sequence ID" value="CDN90136.1"/>
    <property type="molecule type" value="Genomic_DNA"/>
</dbReference>
<name>A0A1L1PVU7_HYDIT</name>
<reference evidence="7" key="1">
    <citation type="submission" date="2014-11" db="EMBL/GenBank/DDBJ databases">
        <title>Draft genome sequence of Hydrogenophaga intermedia S1.</title>
        <authorList>
            <person name="Gan H.M."/>
            <person name="Chew T.H."/>
            <person name="Stolz A."/>
        </authorList>
    </citation>
    <scope>NUCLEOTIDE SEQUENCE [LARGE SCALE GENOMIC DNA]</scope>
    <source>
        <strain evidence="7">S1</strain>
    </source>
</reference>
<dbReference type="PANTHER" id="PTHR47506:SF7">
    <property type="entry name" value="TRANSCRIPTIONAL REGULATORY PROTEIN"/>
    <property type="match status" value="1"/>
</dbReference>
<proteinExistence type="predicted"/>
<evidence type="ECO:0000256" key="2">
    <source>
        <dbReference type="ARBA" id="ARBA00023125"/>
    </source>
</evidence>
<feature type="domain" description="HTH tetR-type" evidence="5">
    <location>
        <begin position="27"/>
        <end position="87"/>
    </location>
</feature>
<evidence type="ECO:0000256" key="4">
    <source>
        <dbReference type="PROSITE-ProRule" id="PRU00335"/>
    </source>
</evidence>
<sequence length="210" mass="23173">MRIVAKVDKSVYIAVMNKNTAVSTGDLSARERILRTAHDLFYAEGLRATGIDRVIAEAGVTKVTFYRHFPSKNDLILAYLNLRHERWMNWFTEALERHARGSTGAQALAPVMKEWFQGKALGDFRGCAFLNGVSEMGPAMPAVIEATRRHKQEMAEAIEAVLPQSAQRKRMAKALACAVDGAIVQAQYSGDPASALQALKFIADRLTNHA</sequence>
<dbReference type="Pfam" id="PF00440">
    <property type="entry name" value="TetR_N"/>
    <property type="match status" value="1"/>
</dbReference>
<dbReference type="Proteomes" id="UP000028878">
    <property type="component" value="Unassembled WGS sequence"/>
</dbReference>
<dbReference type="InterPro" id="IPR009057">
    <property type="entry name" value="Homeodomain-like_sf"/>
</dbReference>
<evidence type="ECO:0000259" key="5">
    <source>
        <dbReference type="PROSITE" id="PS50977"/>
    </source>
</evidence>
<evidence type="ECO:0000256" key="3">
    <source>
        <dbReference type="ARBA" id="ARBA00023163"/>
    </source>
</evidence>
<dbReference type="PROSITE" id="PS50977">
    <property type="entry name" value="HTH_TETR_2"/>
    <property type="match status" value="1"/>
</dbReference>
<keyword evidence="7" id="KW-1185">Reference proteome</keyword>
<protein>
    <submittedName>
        <fullName evidence="6">TetR family transcriptional regulator</fullName>
    </submittedName>
</protein>
<dbReference type="InterPro" id="IPR001647">
    <property type="entry name" value="HTH_TetR"/>
</dbReference>
<evidence type="ECO:0000256" key="1">
    <source>
        <dbReference type="ARBA" id="ARBA00023015"/>
    </source>
</evidence>
<dbReference type="SUPFAM" id="SSF46689">
    <property type="entry name" value="Homeodomain-like"/>
    <property type="match status" value="1"/>
</dbReference>
<dbReference type="PANTHER" id="PTHR47506">
    <property type="entry name" value="TRANSCRIPTIONAL REGULATORY PROTEIN"/>
    <property type="match status" value="1"/>
</dbReference>
<dbReference type="InterPro" id="IPR036271">
    <property type="entry name" value="Tet_transcr_reg_TetR-rel_C_sf"/>
</dbReference>
<keyword evidence="1" id="KW-0805">Transcription regulation</keyword>